<dbReference type="PANTHER" id="PTHR10055">
    <property type="entry name" value="TRYPTOPHANYL-TRNA SYNTHETASE"/>
    <property type="match status" value="1"/>
</dbReference>
<keyword evidence="9 13" id="KW-0648">Protein biosynthesis</keyword>
<keyword evidence="5" id="KW-0963">Cytoplasm</keyword>
<dbReference type="PANTHER" id="PTHR10055:SF1">
    <property type="entry name" value="TRYPTOPHAN--TRNA LIGASE, CYTOPLASMIC"/>
    <property type="match status" value="1"/>
</dbReference>
<dbReference type="AlphaFoldDB" id="A0A2P6MPE1"/>
<gene>
    <name evidence="14" type="ORF">PROFUN_02573</name>
</gene>
<evidence type="ECO:0000313" key="14">
    <source>
        <dbReference type="EMBL" id="PRP73564.1"/>
    </source>
</evidence>
<comment type="caution">
    <text evidence="14">The sequence shown here is derived from an EMBL/GenBank/DDBJ whole genome shotgun (WGS) entry which is preliminary data.</text>
</comment>
<dbReference type="EMBL" id="MDYQ01000599">
    <property type="protein sequence ID" value="PRP73564.1"/>
    <property type="molecule type" value="Genomic_DNA"/>
</dbReference>
<comment type="subcellular location">
    <subcellularLocation>
        <location evidence="1">Cytoplasm</location>
    </subcellularLocation>
</comment>
<evidence type="ECO:0000256" key="8">
    <source>
        <dbReference type="ARBA" id="ARBA00022840"/>
    </source>
</evidence>
<evidence type="ECO:0000256" key="4">
    <source>
        <dbReference type="ARBA" id="ARBA00013782"/>
    </source>
</evidence>
<dbReference type="InterPro" id="IPR002305">
    <property type="entry name" value="aa-tRNA-synth_Ic"/>
</dbReference>
<keyword evidence="8 13" id="KW-0067">ATP-binding</keyword>
<dbReference type="Proteomes" id="UP000241769">
    <property type="component" value="Unassembled WGS sequence"/>
</dbReference>
<evidence type="ECO:0000256" key="7">
    <source>
        <dbReference type="ARBA" id="ARBA00022741"/>
    </source>
</evidence>
<dbReference type="SUPFAM" id="SSF52374">
    <property type="entry name" value="Nucleotidylyl transferase"/>
    <property type="match status" value="1"/>
</dbReference>
<dbReference type="OrthoDB" id="10261385at2759"/>
<reference evidence="14 15" key="1">
    <citation type="journal article" date="2018" name="Genome Biol. Evol.">
        <title>Multiple Roots of Fruiting Body Formation in Amoebozoa.</title>
        <authorList>
            <person name="Hillmann F."/>
            <person name="Forbes G."/>
            <person name="Novohradska S."/>
            <person name="Ferling I."/>
            <person name="Riege K."/>
            <person name="Groth M."/>
            <person name="Westermann M."/>
            <person name="Marz M."/>
            <person name="Spaller T."/>
            <person name="Winckler T."/>
            <person name="Schaap P."/>
            <person name="Glockner G."/>
        </authorList>
    </citation>
    <scope>NUCLEOTIDE SEQUENCE [LARGE SCALE GENOMIC DNA]</scope>
    <source>
        <strain evidence="14 15">Jena</strain>
    </source>
</reference>
<protein>
    <recommendedName>
        <fullName evidence="4">Tryptophan--tRNA ligase, cytoplasmic</fullName>
        <ecNumber evidence="3">6.1.1.2</ecNumber>
    </recommendedName>
    <alternativeName>
        <fullName evidence="11">Tryptophanyl-tRNA synthetase</fullName>
    </alternativeName>
</protein>
<sequence>MSEENKEPVSVEQAQDVADQSVVNPWEVTGIVDYGKLIERFGSTPIDDALIARFEKVTGKPAHIWIRRGLFFSHRDLNEVLDKVEQGKPFYLYTGRGPSSDALHFGHLVPFVFTKYLQDAFNVPLVIQMTDDEKFLWKNITLEDCARYTRENAKDIIAIGFDINKTFIFSNLEYVGTMYPNILRIQKCVTGNQVSGIFGFGGSDNIGKHSFPAIQAAPSFSNSFPHIFGDRVDIPCLIPCAIDQDPYFRMTRDVAPRLGYLKPALVHSKFFPALQGYQTKMSASSTDSAVFLTDTREQIKTKINQAFSGGRDTAELQRQFGANLEVDVPYRYLTFFLEDDEKLKDIGDKYASGKMLTGEVKKILIDLLVDMVQRHQEARAAVTEDIVTAFLTPRKLAF</sequence>
<evidence type="ECO:0000256" key="10">
    <source>
        <dbReference type="ARBA" id="ARBA00023146"/>
    </source>
</evidence>
<dbReference type="Pfam" id="PF00579">
    <property type="entry name" value="tRNA-synt_1b"/>
    <property type="match status" value="1"/>
</dbReference>
<evidence type="ECO:0000256" key="12">
    <source>
        <dbReference type="ARBA" id="ARBA00049929"/>
    </source>
</evidence>
<dbReference type="PRINTS" id="PR01039">
    <property type="entry name" value="TRNASYNTHTRP"/>
</dbReference>
<evidence type="ECO:0000256" key="2">
    <source>
        <dbReference type="ARBA" id="ARBA00005594"/>
    </source>
</evidence>
<evidence type="ECO:0000313" key="15">
    <source>
        <dbReference type="Proteomes" id="UP000241769"/>
    </source>
</evidence>
<dbReference type="InParanoid" id="A0A2P6MPE1"/>
<dbReference type="GO" id="GO:0005737">
    <property type="term" value="C:cytoplasm"/>
    <property type="evidence" value="ECO:0007669"/>
    <property type="project" value="UniProtKB-SubCell"/>
</dbReference>
<proteinExistence type="inferred from homology"/>
<comment type="catalytic activity">
    <reaction evidence="12">
        <text>tRNA(Trp) + L-tryptophan + ATP = L-tryptophyl-tRNA(Trp) + AMP + diphosphate + H(+)</text>
        <dbReference type="Rhea" id="RHEA:24080"/>
        <dbReference type="Rhea" id="RHEA-COMP:9671"/>
        <dbReference type="Rhea" id="RHEA-COMP:9705"/>
        <dbReference type="ChEBI" id="CHEBI:15378"/>
        <dbReference type="ChEBI" id="CHEBI:30616"/>
        <dbReference type="ChEBI" id="CHEBI:33019"/>
        <dbReference type="ChEBI" id="CHEBI:57912"/>
        <dbReference type="ChEBI" id="CHEBI:78442"/>
        <dbReference type="ChEBI" id="CHEBI:78535"/>
        <dbReference type="ChEBI" id="CHEBI:456215"/>
        <dbReference type="EC" id="6.1.1.2"/>
    </reaction>
</comment>
<dbReference type="GO" id="GO:0006436">
    <property type="term" value="P:tryptophanyl-tRNA aminoacylation"/>
    <property type="evidence" value="ECO:0007669"/>
    <property type="project" value="InterPro"/>
</dbReference>
<dbReference type="FunCoup" id="A0A2P6MPE1">
    <property type="interactions" value="755"/>
</dbReference>
<evidence type="ECO:0000256" key="3">
    <source>
        <dbReference type="ARBA" id="ARBA00013161"/>
    </source>
</evidence>
<dbReference type="GO" id="GO:0005524">
    <property type="term" value="F:ATP binding"/>
    <property type="evidence" value="ECO:0007669"/>
    <property type="project" value="UniProtKB-KW"/>
</dbReference>
<accession>A0A2P6MPE1</accession>
<keyword evidence="15" id="KW-1185">Reference proteome</keyword>
<evidence type="ECO:0000256" key="13">
    <source>
        <dbReference type="RuleBase" id="RU363036"/>
    </source>
</evidence>
<dbReference type="InterPro" id="IPR014729">
    <property type="entry name" value="Rossmann-like_a/b/a_fold"/>
</dbReference>
<dbReference type="Gene3D" id="1.10.240.10">
    <property type="entry name" value="Tyrosyl-Transfer RNA Synthetase"/>
    <property type="match status" value="1"/>
</dbReference>
<evidence type="ECO:0000256" key="11">
    <source>
        <dbReference type="ARBA" id="ARBA00030268"/>
    </source>
</evidence>
<dbReference type="GO" id="GO:0004830">
    <property type="term" value="F:tryptophan-tRNA ligase activity"/>
    <property type="evidence" value="ECO:0007669"/>
    <property type="project" value="UniProtKB-EC"/>
</dbReference>
<keyword evidence="6 13" id="KW-0436">Ligase</keyword>
<keyword evidence="10 13" id="KW-0030">Aminoacyl-tRNA synthetase</keyword>
<evidence type="ECO:0000256" key="6">
    <source>
        <dbReference type="ARBA" id="ARBA00022598"/>
    </source>
</evidence>
<dbReference type="InterPro" id="IPR002306">
    <property type="entry name" value="Trp-tRNA-ligase"/>
</dbReference>
<evidence type="ECO:0000256" key="5">
    <source>
        <dbReference type="ARBA" id="ARBA00022490"/>
    </source>
</evidence>
<dbReference type="STRING" id="1890364.A0A2P6MPE1"/>
<dbReference type="Gene3D" id="3.40.50.620">
    <property type="entry name" value="HUPs"/>
    <property type="match status" value="1"/>
</dbReference>
<evidence type="ECO:0000256" key="1">
    <source>
        <dbReference type="ARBA" id="ARBA00004496"/>
    </source>
</evidence>
<keyword evidence="7 13" id="KW-0547">Nucleotide-binding</keyword>
<dbReference type="NCBIfam" id="TIGR00233">
    <property type="entry name" value="trpS"/>
    <property type="match status" value="1"/>
</dbReference>
<evidence type="ECO:0000256" key="9">
    <source>
        <dbReference type="ARBA" id="ARBA00022917"/>
    </source>
</evidence>
<dbReference type="FunFam" id="1.10.240.10:FF:000007">
    <property type="entry name" value="Tryptophan--tRNA ligase"/>
    <property type="match status" value="1"/>
</dbReference>
<organism evidence="14 15">
    <name type="scientific">Planoprotostelium fungivorum</name>
    <dbReference type="NCBI Taxonomy" id="1890364"/>
    <lineage>
        <taxon>Eukaryota</taxon>
        <taxon>Amoebozoa</taxon>
        <taxon>Evosea</taxon>
        <taxon>Variosea</taxon>
        <taxon>Cavosteliida</taxon>
        <taxon>Cavosteliaceae</taxon>
        <taxon>Planoprotostelium</taxon>
    </lineage>
</organism>
<comment type="similarity">
    <text evidence="2 13">Belongs to the class-I aminoacyl-tRNA synthetase family.</text>
</comment>
<dbReference type="FunFam" id="3.40.50.620:FF:000033">
    <property type="entry name" value="tryptophan--tRNA ligase, cytoplasmic"/>
    <property type="match status" value="1"/>
</dbReference>
<dbReference type="EC" id="6.1.1.2" evidence="3"/>
<name>A0A2P6MPE1_9EUKA</name>
<dbReference type="CDD" id="cd00806">
    <property type="entry name" value="TrpRS_core"/>
    <property type="match status" value="1"/>
</dbReference>